<dbReference type="PANTHER" id="PTHR34290">
    <property type="entry name" value="SI:CH73-390P7.2"/>
    <property type="match status" value="1"/>
</dbReference>
<name>A0ABW7I4F6_9RHOB</name>
<dbReference type="PANTHER" id="PTHR34290:SF2">
    <property type="entry name" value="OS04G0668800 PROTEIN"/>
    <property type="match status" value="1"/>
</dbReference>
<proteinExistence type="predicted"/>
<comment type="caution">
    <text evidence="1">The sequence shown here is derived from an EMBL/GenBank/DDBJ whole genome shotgun (WGS) entry which is preliminary data.</text>
</comment>
<sequence>MSGAADSDGVTVYYDGACPLCRAELAHYTRRDREGRLTLVDVSKEGANLPEGLAPEEARARFHVADGAGRLASGAAAFALLWRQIPGWKWAGKLARVPGVLPMLELTYRGFLKLRPAIVKTFTQIQARRRKT</sequence>
<dbReference type="EMBL" id="JBIHMM010000001">
    <property type="protein sequence ID" value="MFH0253046.1"/>
    <property type="molecule type" value="Genomic_DNA"/>
</dbReference>
<dbReference type="InterPro" id="IPR007263">
    <property type="entry name" value="DCC1-like"/>
</dbReference>
<dbReference type="Proteomes" id="UP001607157">
    <property type="component" value="Unassembled WGS sequence"/>
</dbReference>
<accession>A0ABW7I4F6</accession>
<gene>
    <name evidence="1" type="ORF">ACGRVM_04025</name>
</gene>
<evidence type="ECO:0000313" key="2">
    <source>
        <dbReference type="Proteomes" id="UP001607157"/>
    </source>
</evidence>
<evidence type="ECO:0000313" key="1">
    <source>
        <dbReference type="EMBL" id="MFH0253046.1"/>
    </source>
</evidence>
<dbReference type="Pfam" id="PF04134">
    <property type="entry name" value="DCC1-like"/>
    <property type="match status" value="1"/>
</dbReference>
<protein>
    <submittedName>
        <fullName evidence="1">Thiol-disulfide oxidoreductase DCC family protein</fullName>
    </submittedName>
</protein>
<organism evidence="1 2">
    <name type="scientific">Roseovarius aquimarinus</name>
    <dbReference type="NCBI Taxonomy" id="1229156"/>
    <lineage>
        <taxon>Bacteria</taxon>
        <taxon>Pseudomonadati</taxon>
        <taxon>Pseudomonadota</taxon>
        <taxon>Alphaproteobacteria</taxon>
        <taxon>Rhodobacterales</taxon>
        <taxon>Roseobacteraceae</taxon>
        <taxon>Roseovarius</taxon>
    </lineage>
</organism>
<reference evidence="1 2" key="1">
    <citation type="submission" date="2024-10" db="EMBL/GenBank/DDBJ databases">
        <authorList>
            <person name="Yang X.-N."/>
        </authorList>
    </citation>
    <scope>NUCLEOTIDE SEQUENCE [LARGE SCALE GENOMIC DNA]</scope>
    <source>
        <strain evidence="1 2">CAU 1059</strain>
    </source>
</reference>
<dbReference type="InterPro" id="IPR044691">
    <property type="entry name" value="DCC1_Trx"/>
</dbReference>
<keyword evidence="2" id="KW-1185">Reference proteome</keyword>
<dbReference type="RefSeq" id="WP_377168449.1">
    <property type="nucleotide sequence ID" value="NZ_JBHTJC010000001.1"/>
</dbReference>